<comment type="caution">
    <text evidence="2">The sequence shown here is derived from an EMBL/GenBank/DDBJ whole genome shotgun (WGS) entry which is preliminary data.</text>
</comment>
<dbReference type="NCBIfam" id="NF047356">
    <property type="entry name" value="RNA_bind_RnpM"/>
    <property type="match status" value="1"/>
</dbReference>
<dbReference type="InterPro" id="IPR037465">
    <property type="entry name" value="YlxR"/>
</dbReference>
<protein>
    <submittedName>
        <fullName evidence="2">RNase P modulator RnpM</fullName>
    </submittedName>
</protein>
<dbReference type="SUPFAM" id="SSF64376">
    <property type="entry name" value="YlxR-like"/>
    <property type="match status" value="1"/>
</dbReference>
<dbReference type="PANTHER" id="PTHR34215:SF1">
    <property type="entry name" value="YLXR DOMAIN-CONTAINING PROTEIN"/>
    <property type="match status" value="1"/>
</dbReference>
<dbReference type="CDD" id="cd00279">
    <property type="entry name" value="YlxR"/>
    <property type="match status" value="1"/>
</dbReference>
<proteinExistence type="predicted"/>
<dbReference type="InterPro" id="IPR007393">
    <property type="entry name" value="YlxR_dom"/>
</dbReference>
<dbReference type="Pfam" id="PF04296">
    <property type="entry name" value="YlxR"/>
    <property type="match status" value="1"/>
</dbReference>
<gene>
    <name evidence="2" type="primary">rnpM</name>
    <name evidence="2" type="synonym">ylxR</name>
    <name evidence="2" type="ORF">ACFO5I_11965</name>
</gene>
<feature type="domain" description="YlxR" evidence="1">
    <location>
        <begin position="9"/>
        <end position="81"/>
    </location>
</feature>
<dbReference type="InterPro" id="IPR035931">
    <property type="entry name" value="YlxR-like_sf"/>
</dbReference>
<accession>A0ABV9MZF9</accession>
<reference evidence="3" key="1">
    <citation type="journal article" date="2019" name="Int. J. Syst. Evol. Microbiol.">
        <title>The Global Catalogue of Microorganisms (GCM) 10K type strain sequencing project: providing services to taxonomists for standard genome sequencing and annotation.</title>
        <authorList>
            <consortium name="The Broad Institute Genomics Platform"/>
            <consortium name="The Broad Institute Genome Sequencing Center for Infectious Disease"/>
            <person name="Wu L."/>
            <person name="Ma J."/>
        </authorList>
    </citation>
    <scope>NUCLEOTIDE SEQUENCE [LARGE SCALE GENOMIC DNA]</scope>
    <source>
        <strain evidence="3">CGMCC 1.19032</strain>
    </source>
</reference>
<dbReference type="RefSeq" id="WP_204652713.1">
    <property type="nucleotide sequence ID" value="NZ_JAFBFD010000001.1"/>
</dbReference>
<evidence type="ECO:0000313" key="2">
    <source>
        <dbReference type="EMBL" id="MFC4720439.1"/>
    </source>
</evidence>
<dbReference type="EMBL" id="JBHSGS010000063">
    <property type="protein sequence ID" value="MFC4720439.1"/>
    <property type="molecule type" value="Genomic_DNA"/>
</dbReference>
<evidence type="ECO:0000259" key="1">
    <source>
        <dbReference type="Pfam" id="PF04296"/>
    </source>
</evidence>
<dbReference type="PANTHER" id="PTHR34215">
    <property type="entry name" value="BLL0784 PROTEIN"/>
    <property type="match status" value="1"/>
</dbReference>
<name>A0ABV9MZF9_9ENTE</name>
<sequence>MKKRKIPLRKSVVSGEMFPKKDLLRIAKSKEGVVSIDPTGKAPGRGAYIAIEPTEAQQAWDKKILDRVLETKITDAFYEELLAYVSHQKARRELFANE</sequence>
<evidence type="ECO:0000313" key="3">
    <source>
        <dbReference type="Proteomes" id="UP001595969"/>
    </source>
</evidence>
<keyword evidence="3" id="KW-1185">Reference proteome</keyword>
<dbReference type="Proteomes" id="UP001595969">
    <property type="component" value="Unassembled WGS sequence"/>
</dbReference>
<dbReference type="Gene3D" id="3.30.1230.10">
    <property type="entry name" value="YlxR-like"/>
    <property type="match status" value="1"/>
</dbReference>
<organism evidence="2 3">
    <name type="scientific">Enterococcus lemanii</name>
    <dbReference type="NCBI Taxonomy" id="1159752"/>
    <lineage>
        <taxon>Bacteria</taxon>
        <taxon>Bacillati</taxon>
        <taxon>Bacillota</taxon>
        <taxon>Bacilli</taxon>
        <taxon>Lactobacillales</taxon>
        <taxon>Enterococcaceae</taxon>
        <taxon>Enterococcus</taxon>
    </lineage>
</organism>